<reference evidence="6 7" key="1">
    <citation type="journal article" date="2018" name="Genome Res.">
        <title>The genomic architecture and molecular evolution of ant odorant receptors.</title>
        <authorList>
            <person name="McKenzie S.K."/>
            <person name="Kronauer D.J.C."/>
        </authorList>
    </citation>
    <scope>NUCLEOTIDE SEQUENCE [LARGE SCALE GENOMIC DNA]</scope>
    <source>
        <strain evidence="6">Clonal line C1</strain>
    </source>
</reference>
<dbReference type="SUPFAM" id="SSF57667">
    <property type="entry name" value="beta-beta-alpha zinc fingers"/>
    <property type="match status" value="1"/>
</dbReference>
<dbReference type="PANTHER" id="PTHR21402">
    <property type="entry name" value="GAMETOCYTE SPECIFIC FACTOR 1-RELATED"/>
    <property type="match status" value="1"/>
</dbReference>
<gene>
    <name evidence="6" type="ORF">DMN91_001350</name>
</gene>
<dbReference type="Proteomes" id="UP000279307">
    <property type="component" value="Chromosome 1"/>
</dbReference>
<keyword evidence="3" id="KW-0862">Zinc</keyword>
<dbReference type="EMBL" id="QOIP01000001">
    <property type="protein sequence ID" value="RLU27546.1"/>
    <property type="molecule type" value="Genomic_DNA"/>
</dbReference>
<evidence type="ECO:0000256" key="3">
    <source>
        <dbReference type="ARBA" id="ARBA00022833"/>
    </source>
</evidence>
<feature type="region of interest" description="Disordered" evidence="4">
    <location>
        <begin position="270"/>
        <end position="386"/>
    </location>
</feature>
<dbReference type="PANTHER" id="PTHR21402:SF10">
    <property type="entry name" value="U11_U12 SMALL NUCLEAR RIBONUCLEOPROTEIN 48 KDA PROTEIN"/>
    <property type="match status" value="1"/>
</dbReference>
<evidence type="ECO:0000256" key="1">
    <source>
        <dbReference type="ARBA" id="ARBA00022723"/>
    </source>
</evidence>
<name>A0A3L8E4J7_OOCBI</name>
<dbReference type="Pfam" id="PF05253">
    <property type="entry name" value="zf-U11-48K"/>
    <property type="match status" value="1"/>
</dbReference>
<dbReference type="InterPro" id="IPR051591">
    <property type="entry name" value="UPF0224_FAM112_RNA_Proc"/>
</dbReference>
<evidence type="ECO:0000313" key="7">
    <source>
        <dbReference type="Proteomes" id="UP000279307"/>
    </source>
</evidence>
<evidence type="ECO:0000256" key="4">
    <source>
        <dbReference type="SAM" id="MobiDB-lite"/>
    </source>
</evidence>
<dbReference type="AlphaFoldDB" id="A0A3L8E4J7"/>
<feature type="compositionally biased region" description="Basic residues" evidence="4">
    <location>
        <begin position="318"/>
        <end position="360"/>
    </location>
</feature>
<dbReference type="GO" id="GO:0005654">
    <property type="term" value="C:nucleoplasm"/>
    <property type="evidence" value="ECO:0007669"/>
    <property type="project" value="TreeGrafter"/>
</dbReference>
<evidence type="ECO:0000256" key="2">
    <source>
        <dbReference type="ARBA" id="ARBA00022771"/>
    </source>
</evidence>
<evidence type="ECO:0000259" key="5">
    <source>
        <dbReference type="PROSITE" id="PS51800"/>
    </source>
</evidence>
<feature type="compositionally biased region" description="Basic residues" evidence="4">
    <location>
        <begin position="370"/>
        <end position="386"/>
    </location>
</feature>
<feature type="compositionally biased region" description="Basic and acidic residues" evidence="4">
    <location>
        <begin position="272"/>
        <end position="317"/>
    </location>
</feature>
<feature type="domain" description="CHHC U11-48K-type" evidence="5">
    <location>
        <begin position="48"/>
        <end position="75"/>
    </location>
</feature>
<evidence type="ECO:0000313" key="6">
    <source>
        <dbReference type="EMBL" id="RLU27546.1"/>
    </source>
</evidence>
<accession>A0A3L8E4J7</accession>
<organism evidence="6 7">
    <name type="scientific">Ooceraea biroi</name>
    <name type="common">Clonal raider ant</name>
    <name type="synonym">Cerapachys biroi</name>
    <dbReference type="NCBI Taxonomy" id="2015173"/>
    <lineage>
        <taxon>Eukaryota</taxon>
        <taxon>Metazoa</taxon>
        <taxon>Ecdysozoa</taxon>
        <taxon>Arthropoda</taxon>
        <taxon>Hexapoda</taxon>
        <taxon>Insecta</taxon>
        <taxon>Pterygota</taxon>
        <taxon>Neoptera</taxon>
        <taxon>Endopterygota</taxon>
        <taxon>Hymenoptera</taxon>
        <taxon>Apocrita</taxon>
        <taxon>Aculeata</taxon>
        <taxon>Formicoidea</taxon>
        <taxon>Formicidae</taxon>
        <taxon>Dorylinae</taxon>
        <taxon>Ooceraea</taxon>
    </lineage>
</organism>
<dbReference type="PROSITE" id="PS51800">
    <property type="entry name" value="ZF_CHHC_U11_48K"/>
    <property type="match status" value="1"/>
</dbReference>
<dbReference type="GO" id="GO:0008270">
    <property type="term" value="F:zinc ion binding"/>
    <property type="evidence" value="ECO:0007669"/>
    <property type="project" value="UniProtKB-KW"/>
</dbReference>
<dbReference type="InterPro" id="IPR036236">
    <property type="entry name" value="Znf_C2H2_sf"/>
</dbReference>
<protein>
    <recommendedName>
        <fullName evidence="5">CHHC U11-48K-type domain-containing protein</fullName>
    </recommendedName>
</protein>
<dbReference type="OrthoDB" id="69229at2759"/>
<dbReference type="GO" id="GO:0005829">
    <property type="term" value="C:cytosol"/>
    <property type="evidence" value="ECO:0007669"/>
    <property type="project" value="TreeGrafter"/>
</dbReference>
<proteinExistence type="predicted"/>
<sequence>MSNEISNSRRQQLEELKSFTDAVNKEIVDIVGTLGWTVESVTNVDKEYFTCPYDSSHRLTEDSLNDHLVSCQWKAEGYEKSDIPLSEPTLPDDSPFSIKFDEQLQAEVLRRACAQNPTMTIGTGERLIPRTSDRLVTDFTSDEKRALYDYVIAHTEKPDIGRDIADINNLKPQEKKGNELSFLELLVQERNLKRRRAKHRGVHTNKKSHTEILREVINQQMETYAECISGASEPAQAVDVQNVKTKDSNHETMQERGERLYKVFHSSYDNFNSREKNGQHYGKRNDLKRERSEERRDRSRERDKRKRYSDECNETYKKREHSGHRKSSRDHSKDRKSHKKDKHRSKSKHKDKHHERKHKSRDRDRSSERHRSKHGDYKRKMKDKEY</sequence>
<keyword evidence="2" id="KW-0863">Zinc-finger</keyword>
<dbReference type="InterPro" id="IPR022776">
    <property type="entry name" value="TRM13/UPF0224_CHHC_Znf_dom"/>
</dbReference>
<dbReference type="GO" id="GO:0005689">
    <property type="term" value="C:U12-type spliceosomal complex"/>
    <property type="evidence" value="ECO:0007669"/>
    <property type="project" value="TreeGrafter"/>
</dbReference>
<comment type="caution">
    <text evidence="6">The sequence shown here is derived from an EMBL/GenBank/DDBJ whole genome shotgun (WGS) entry which is preliminary data.</text>
</comment>
<keyword evidence="1" id="KW-0479">Metal-binding</keyword>